<gene>
    <name evidence="6" type="ORF">METZ01_LOCUS90735</name>
</gene>
<dbReference type="Pfam" id="PF00687">
    <property type="entry name" value="Ribosomal_L1"/>
    <property type="match status" value="1"/>
</dbReference>
<name>A0A381VCY8_9ZZZZ</name>
<dbReference type="InterPro" id="IPR005878">
    <property type="entry name" value="Ribosom_uL1_bac-type"/>
</dbReference>
<dbReference type="PIRSF" id="PIRSF002155">
    <property type="entry name" value="Ribosomal_L1"/>
    <property type="match status" value="1"/>
</dbReference>
<dbReference type="InterPro" id="IPR016095">
    <property type="entry name" value="Ribosomal_uL1_3-a/b-sand"/>
</dbReference>
<organism evidence="6">
    <name type="scientific">marine metagenome</name>
    <dbReference type="NCBI Taxonomy" id="408172"/>
    <lineage>
        <taxon>unclassified sequences</taxon>
        <taxon>metagenomes</taxon>
        <taxon>ecological metagenomes</taxon>
    </lineage>
</organism>
<comment type="similarity">
    <text evidence="1">Belongs to the universal ribosomal protein uL1 family.</text>
</comment>
<dbReference type="GO" id="GO:0006412">
    <property type="term" value="P:translation"/>
    <property type="evidence" value="ECO:0007669"/>
    <property type="project" value="InterPro"/>
</dbReference>
<dbReference type="EMBL" id="UINC01008415">
    <property type="protein sequence ID" value="SVA37881.1"/>
    <property type="molecule type" value="Genomic_DNA"/>
</dbReference>
<evidence type="ECO:0000313" key="6">
    <source>
        <dbReference type="EMBL" id="SVA37881.1"/>
    </source>
</evidence>
<proteinExistence type="inferred from homology"/>
<evidence type="ECO:0000256" key="3">
    <source>
        <dbReference type="ARBA" id="ARBA00022884"/>
    </source>
</evidence>
<dbReference type="PROSITE" id="PS01199">
    <property type="entry name" value="RIBOSOMAL_L1"/>
    <property type="match status" value="1"/>
</dbReference>
<dbReference type="GO" id="GO:0003735">
    <property type="term" value="F:structural constituent of ribosome"/>
    <property type="evidence" value="ECO:0007669"/>
    <property type="project" value="InterPro"/>
</dbReference>
<keyword evidence="5" id="KW-0687">Ribonucleoprotein</keyword>
<dbReference type="PANTHER" id="PTHR36427:SF3">
    <property type="entry name" value="LARGE RIBOSOMAL SUBUNIT PROTEIN UL1M"/>
    <property type="match status" value="1"/>
</dbReference>
<dbReference type="GO" id="GO:0019843">
    <property type="term" value="F:rRNA binding"/>
    <property type="evidence" value="ECO:0007669"/>
    <property type="project" value="UniProtKB-KW"/>
</dbReference>
<dbReference type="CDD" id="cd00403">
    <property type="entry name" value="Ribosomal_L1"/>
    <property type="match status" value="1"/>
</dbReference>
<dbReference type="PANTHER" id="PTHR36427">
    <property type="entry name" value="54S RIBOSOMAL PROTEIN L1, MITOCHONDRIAL"/>
    <property type="match status" value="1"/>
</dbReference>
<dbReference type="GO" id="GO:0015934">
    <property type="term" value="C:large ribosomal subunit"/>
    <property type="evidence" value="ECO:0007669"/>
    <property type="project" value="InterPro"/>
</dbReference>
<evidence type="ECO:0000256" key="1">
    <source>
        <dbReference type="ARBA" id="ARBA00010531"/>
    </source>
</evidence>
<evidence type="ECO:0000256" key="2">
    <source>
        <dbReference type="ARBA" id="ARBA00022730"/>
    </source>
</evidence>
<dbReference type="NCBIfam" id="TIGR01169">
    <property type="entry name" value="rplA_bact"/>
    <property type="match status" value="1"/>
</dbReference>
<accession>A0A381VCY8</accession>
<sequence>MMKISKFKKTATEQIDRMMVYPLKKAVDIVKRVSYVKFDETVDVSINLGVDPRHADQNIRVTTGLPNGTGKTVIILVITNESKFKEAEDAGADFVGHSEYIEKIKTGWTEIDKIVATPDMMGELGKLGKILGPKGLMPNPKSGTVTNELGKAVKELKAGKVELRVDKTGIIHVPCGKVSFESDALVENVRTIYSTVMKAKPPSVKGQYLKKMTLSSTMGPGVKIDYSNIR</sequence>
<keyword evidence="4" id="KW-0689">Ribosomal protein</keyword>
<keyword evidence="2" id="KW-0699">rRNA-binding</keyword>
<dbReference type="InterPro" id="IPR023674">
    <property type="entry name" value="Ribosomal_uL1-like"/>
</dbReference>
<dbReference type="AlphaFoldDB" id="A0A381VCY8"/>
<dbReference type="HAMAP" id="MF_01318_B">
    <property type="entry name" value="Ribosomal_uL1_B"/>
    <property type="match status" value="1"/>
</dbReference>
<dbReference type="InterPro" id="IPR028364">
    <property type="entry name" value="Ribosomal_uL1/biogenesis"/>
</dbReference>
<dbReference type="FunFam" id="3.40.50.790:FF:000001">
    <property type="entry name" value="50S ribosomal protein L1"/>
    <property type="match status" value="1"/>
</dbReference>
<reference evidence="6" key="1">
    <citation type="submission" date="2018-05" db="EMBL/GenBank/DDBJ databases">
        <authorList>
            <person name="Lanie J.A."/>
            <person name="Ng W.-L."/>
            <person name="Kazmierczak K.M."/>
            <person name="Andrzejewski T.M."/>
            <person name="Davidsen T.M."/>
            <person name="Wayne K.J."/>
            <person name="Tettelin H."/>
            <person name="Glass J.I."/>
            <person name="Rusch D."/>
            <person name="Podicherti R."/>
            <person name="Tsui H.-C.T."/>
            <person name="Winkler M.E."/>
        </authorList>
    </citation>
    <scope>NUCLEOTIDE SEQUENCE</scope>
</reference>
<evidence type="ECO:0008006" key="7">
    <source>
        <dbReference type="Google" id="ProtNLM"/>
    </source>
</evidence>
<evidence type="ECO:0000256" key="5">
    <source>
        <dbReference type="ARBA" id="ARBA00023274"/>
    </source>
</evidence>
<dbReference type="SUPFAM" id="SSF56808">
    <property type="entry name" value="Ribosomal protein L1"/>
    <property type="match status" value="1"/>
</dbReference>
<protein>
    <recommendedName>
        <fullName evidence="7">50S ribosomal protein L1</fullName>
    </recommendedName>
</protein>
<dbReference type="InterPro" id="IPR023673">
    <property type="entry name" value="Ribosomal_uL1_CS"/>
</dbReference>
<dbReference type="Gene3D" id="3.30.190.20">
    <property type="match status" value="1"/>
</dbReference>
<dbReference type="InterPro" id="IPR002143">
    <property type="entry name" value="Ribosomal_uL1"/>
</dbReference>
<keyword evidence="3" id="KW-0694">RNA-binding</keyword>
<evidence type="ECO:0000256" key="4">
    <source>
        <dbReference type="ARBA" id="ARBA00022980"/>
    </source>
</evidence>
<dbReference type="Gene3D" id="3.40.50.790">
    <property type="match status" value="1"/>
</dbReference>